<organism evidence="1 2">
    <name type="scientific">Phaeosphaeria nodorum (strain SN15 / ATCC MYA-4574 / FGSC 10173)</name>
    <name type="common">Glume blotch fungus</name>
    <name type="synonym">Parastagonospora nodorum</name>
    <dbReference type="NCBI Taxonomy" id="321614"/>
    <lineage>
        <taxon>Eukaryota</taxon>
        <taxon>Fungi</taxon>
        <taxon>Dikarya</taxon>
        <taxon>Ascomycota</taxon>
        <taxon>Pezizomycotina</taxon>
        <taxon>Dothideomycetes</taxon>
        <taxon>Pleosporomycetidae</taxon>
        <taxon>Pleosporales</taxon>
        <taxon>Pleosporineae</taxon>
        <taxon>Phaeosphaeriaceae</taxon>
        <taxon>Parastagonospora</taxon>
    </lineage>
</organism>
<dbReference type="EMBL" id="CH445336">
    <property type="protein sequence ID" value="EAT84651.1"/>
    <property type="molecule type" value="Genomic_DNA"/>
</dbReference>
<dbReference type="InParanoid" id="Q0UIN9"/>
<dbReference type="VEuPathDB" id="FungiDB:JI435_083750"/>
<evidence type="ECO:0000313" key="1">
    <source>
        <dbReference type="EMBL" id="EAT84651.1"/>
    </source>
</evidence>
<gene>
    <name evidence="1" type="ORF">SNOG_08375</name>
</gene>
<evidence type="ECO:0000313" key="2">
    <source>
        <dbReference type="Proteomes" id="UP000001055"/>
    </source>
</evidence>
<dbReference type="GeneID" id="5975588"/>
<dbReference type="Proteomes" id="UP000001055">
    <property type="component" value="Unassembled WGS sequence"/>
</dbReference>
<dbReference type="KEGG" id="pno:SNOG_08375"/>
<dbReference type="RefSeq" id="XP_001798690.1">
    <property type="nucleotide sequence ID" value="XM_001798638.1"/>
</dbReference>
<accession>Q0UIN9</accession>
<dbReference type="AlphaFoldDB" id="Q0UIN9"/>
<reference evidence="2" key="1">
    <citation type="journal article" date="2007" name="Plant Cell">
        <title>Dothideomycete-plant interactions illuminated by genome sequencing and EST analysis of the wheat pathogen Stagonospora nodorum.</title>
        <authorList>
            <person name="Hane J.K."/>
            <person name="Lowe R.G."/>
            <person name="Solomon P.S."/>
            <person name="Tan K.C."/>
            <person name="Schoch C.L."/>
            <person name="Spatafora J.W."/>
            <person name="Crous P.W."/>
            <person name="Kodira C."/>
            <person name="Birren B.W."/>
            <person name="Galagan J.E."/>
            <person name="Torriani S.F."/>
            <person name="McDonald B.A."/>
            <person name="Oliver R.P."/>
        </authorList>
    </citation>
    <scope>NUCLEOTIDE SEQUENCE [LARGE SCALE GENOMIC DNA]</scope>
    <source>
        <strain evidence="2">SN15 / ATCC MYA-4574 / FGSC 10173</strain>
    </source>
</reference>
<protein>
    <submittedName>
        <fullName evidence="1">Uncharacterized protein</fullName>
    </submittedName>
</protein>
<name>Q0UIN9_PHANO</name>
<sequence>MLACSAQPQLDYKLQDHGYVAALQICDLSQSRSGHAAKSSVAKCGLVDRSATRSSNGGSLRPGATRAFCAQTQQAGIRARFR</sequence>
<proteinExistence type="predicted"/>